<dbReference type="GO" id="GO:0000028">
    <property type="term" value="P:ribosomal small subunit assembly"/>
    <property type="evidence" value="ECO:0007669"/>
    <property type="project" value="TreeGrafter"/>
</dbReference>
<dbReference type="GO" id="GO:0005525">
    <property type="term" value="F:GTP binding"/>
    <property type="evidence" value="ECO:0007669"/>
    <property type="project" value="InterPro"/>
</dbReference>
<dbReference type="AlphaFoldDB" id="A0A2A9EBM6"/>
<dbReference type="PANTHER" id="PTHR42698">
    <property type="entry name" value="GTPASE ERA"/>
    <property type="match status" value="1"/>
</dbReference>
<dbReference type="GO" id="GO:0019843">
    <property type="term" value="F:rRNA binding"/>
    <property type="evidence" value="ECO:0007669"/>
    <property type="project" value="TreeGrafter"/>
</dbReference>
<name>A0A2A9EBM6_9MICO</name>
<proteinExistence type="predicted"/>
<keyword evidence="1" id="KW-0472">Membrane</keyword>
<gene>
    <name evidence="3" type="ORF">ATL41_0750</name>
</gene>
<dbReference type="GO" id="GO:0005829">
    <property type="term" value="C:cytosol"/>
    <property type="evidence" value="ECO:0007669"/>
    <property type="project" value="TreeGrafter"/>
</dbReference>
<keyword evidence="1" id="KW-0812">Transmembrane</keyword>
<dbReference type="PANTHER" id="PTHR42698:SF1">
    <property type="entry name" value="GTPASE ERA, MITOCHONDRIAL"/>
    <property type="match status" value="1"/>
</dbReference>
<dbReference type="Gene3D" id="3.40.50.300">
    <property type="entry name" value="P-loop containing nucleotide triphosphate hydrolases"/>
    <property type="match status" value="1"/>
</dbReference>
<dbReference type="SUPFAM" id="SSF52540">
    <property type="entry name" value="P-loop containing nucleoside triphosphate hydrolases"/>
    <property type="match status" value="1"/>
</dbReference>
<dbReference type="RefSeq" id="WP_098457271.1">
    <property type="nucleotide sequence ID" value="NZ_PDJH01000001.1"/>
</dbReference>
<keyword evidence="4" id="KW-1185">Reference proteome</keyword>
<evidence type="ECO:0000313" key="3">
    <source>
        <dbReference type="EMBL" id="PFG36046.1"/>
    </source>
</evidence>
<accession>A0A2A9EBM6</accession>
<reference evidence="3 4" key="1">
    <citation type="submission" date="2017-10" db="EMBL/GenBank/DDBJ databases">
        <title>Sequencing the genomes of 1000 actinobacteria strains.</title>
        <authorList>
            <person name="Klenk H.-P."/>
        </authorList>
    </citation>
    <scope>NUCLEOTIDE SEQUENCE [LARGE SCALE GENOMIC DNA]</scope>
    <source>
        <strain evidence="3 4">DSM 21574</strain>
    </source>
</reference>
<keyword evidence="1" id="KW-1133">Transmembrane helix</keyword>
<dbReference type="Proteomes" id="UP000221394">
    <property type="component" value="Unassembled WGS sequence"/>
</dbReference>
<protein>
    <submittedName>
        <fullName evidence="3">50S ribosome-binding GTPase</fullName>
    </submittedName>
</protein>
<dbReference type="Pfam" id="PF01926">
    <property type="entry name" value="MMR_HSR1"/>
    <property type="match status" value="1"/>
</dbReference>
<evidence type="ECO:0000259" key="2">
    <source>
        <dbReference type="Pfam" id="PF01926"/>
    </source>
</evidence>
<dbReference type="EMBL" id="PDJH01000001">
    <property type="protein sequence ID" value="PFG36046.1"/>
    <property type="molecule type" value="Genomic_DNA"/>
</dbReference>
<organism evidence="3 4">
    <name type="scientific">Flavimobilis soli</name>
    <dbReference type="NCBI Taxonomy" id="442709"/>
    <lineage>
        <taxon>Bacteria</taxon>
        <taxon>Bacillati</taxon>
        <taxon>Actinomycetota</taxon>
        <taxon>Actinomycetes</taxon>
        <taxon>Micrococcales</taxon>
        <taxon>Jonesiaceae</taxon>
        <taxon>Flavimobilis</taxon>
    </lineage>
</organism>
<dbReference type="InterPro" id="IPR027417">
    <property type="entry name" value="P-loop_NTPase"/>
</dbReference>
<dbReference type="GO" id="GO:0043024">
    <property type="term" value="F:ribosomal small subunit binding"/>
    <property type="evidence" value="ECO:0007669"/>
    <property type="project" value="TreeGrafter"/>
</dbReference>
<dbReference type="InterPro" id="IPR005662">
    <property type="entry name" value="GTPase_Era-like"/>
</dbReference>
<feature type="transmembrane region" description="Helical" evidence="1">
    <location>
        <begin position="387"/>
        <end position="408"/>
    </location>
</feature>
<evidence type="ECO:0000256" key="1">
    <source>
        <dbReference type="SAM" id="Phobius"/>
    </source>
</evidence>
<evidence type="ECO:0000313" key="4">
    <source>
        <dbReference type="Proteomes" id="UP000221394"/>
    </source>
</evidence>
<dbReference type="InterPro" id="IPR006073">
    <property type="entry name" value="GTP-bd"/>
</dbReference>
<feature type="domain" description="G" evidence="2">
    <location>
        <begin position="56"/>
        <end position="195"/>
    </location>
</feature>
<comment type="caution">
    <text evidence="3">The sequence shown here is derived from an EMBL/GenBank/DDBJ whole genome shotgun (WGS) entry which is preliminary data.</text>
</comment>
<sequence>MGARTDAADLRGRVKDLRGALDLIADRSDPEVLATAGAALESASERLDLGVEHTVVALVGGTGSGKSSLFNAVSRLNFADVGVKRPTTSRMTACAWSDHADALLDWVGVDADRRINRISALDDESERALDGLVLLDLPDHDSVRTENREVVDRVVPMADLLVWVVDPQKYADDALHSGYLQTLVGAEGSMLVVLNQLDTVPPTQRDEILADVSSLLTYDGLGVVDVLGVSAVTGDGVDELRTRLAKVVAARSVASVRVSSELTRAGTLVADALSSEAPRSLDGFVAPAVDALAVGVGLEARGRTAALTLDDGSAAAAGVAVTPEVTARVRTSWLDGVGRHLSAGWRENLERVVTPAEEIAVAVDRAVGDVRLEAGPGRAVRRARASAVVLGILAVIAAGAGLALLLGWWDLPDGVGTGTYLLVGAGVLALGVVVALLVRGRARRQHAAERESRFVSVARERLTEVVGELLLQPSSPVLRDHHDARVLALAAAEQSPTGS</sequence>
<feature type="transmembrane region" description="Helical" evidence="1">
    <location>
        <begin position="420"/>
        <end position="438"/>
    </location>
</feature>
<dbReference type="OrthoDB" id="974105at2"/>